<organism evidence="1 2">
    <name type="scientific">Zea mays</name>
    <name type="common">Maize</name>
    <dbReference type="NCBI Taxonomy" id="4577"/>
    <lineage>
        <taxon>Eukaryota</taxon>
        <taxon>Viridiplantae</taxon>
        <taxon>Streptophyta</taxon>
        <taxon>Embryophyta</taxon>
        <taxon>Tracheophyta</taxon>
        <taxon>Spermatophyta</taxon>
        <taxon>Magnoliopsida</taxon>
        <taxon>Liliopsida</taxon>
        <taxon>Poales</taxon>
        <taxon>Poaceae</taxon>
        <taxon>PACMAD clade</taxon>
        <taxon>Panicoideae</taxon>
        <taxon>Andropogonodae</taxon>
        <taxon>Andropogoneae</taxon>
        <taxon>Tripsacinae</taxon>
        <taxon>Zea</taxon>
    </lineage>
</organism>
<dbReference type="AlphaFoldDB" id="A0A804UF02"/>
<dbReference type="EnsemblPlants" id="Zm00001eb330860_T001">
    <property type="protein sequence ID" value="Zm00001eb330860_P001"/>
    <property type="gene ID" value="Zm00001eb330860"/>
</dbReference>
<sequence>MCCLHHGPLVLQHNQVMKHELYISFQVPSSVTLNILSNVWRPRSLGLPVARRSVMAQDDPVVSAQWMHEHLVMPDVKARQIVGSAVLVKARDRPEIEDDEFYSLDLYCQGYRQARRNSWSGFQFRRWRSSTGDNGLF</sequence>
<reference evidence="1" key="3">
    <citation type="submission" date="2021-05" db="UniProtKB">
        <authorList>
            <consortium name="EnsemblPlants"/>
        </authorList>
    </citation>
    <scope>IDENTIFICATION</scope>
    <source>
        <strain evidence="1">cv. B73</strain>
    </source>
</reference>
<reference evidence="2" key="1">
    <citation type="submission" date="2015-12" db="EMBL/GenBank/DDBJ databases">
        <title>Update maize B73 reference genome by single molecule sequencing technologies.</title>
        <authorList>
            <consortium name="Maize Genome Sequencing Project"/>
            <person name="Ware D."/>
        </authorList>
    </citation>
    <scope>NUCLEOTIDE SEQUENCE [LARGE SCALE GENOMIC DNA]</scope>
    <source>
        <strain evidence="2">cv. B73</strain>
    </source>
</reference>
<dbReference type="Proteomes" id="UP000007305">
    <property type="component" value="Chromosome 7"/>
</dbReference>
<proteinExistence type="predicted"/>
<reference evidence="1" key="2">
    <citation type="submission" date="2019-07" db="EMBL/GenBank/DDBJ databases">
        <authorList>
            <person name="Seetharam A."/>
            <person name="Woodhouse M."/>
            <person name="Cannon E."/>
        </authorList>
    </citation>
    <scope>NUCLEOTIDE SEQUENCE [LARGE SCALE GENOMIC DNA]</scope>
    <source>
        <strain evidence="1">cv. B73</strain>
    </source>
</reference>
<evidence type="ECO:0000313" key="2">
    <source>
        <dbReference type="Proteomes" id="UP000007305"/>
    </source>
</evidence>
<protein>
    <submittedName>
        <fullName evidence="1">Uncharacterized protein</fullName>
    </submittedName>
</protein>
<dbReference type="InParanoid" id="A0A804UF02"/>
<accession>A0A804UF02</accession>
<name>A0A804UF02_MAIZE</name>
<keyword evidence="2" id="KW-1185">Reference proteome</keyword>
<dbReference type="Gramene" id="Zm00001eb330860_T001">
    <property type="protein sequence ID" value="Zm00001eb330860_P001"/>
    <property type="gene ID" value="Zm00001eb330860"/>
</dbReference>
<evidence type="ECO:0000313" key="1">
    <source>
        <dbReference type="EnsemblPlants" id="Zm00001eb330860_P001"/>
    </source>
</evidence>